<proteinExistence type="predicted"/>
<dbReference type="Pfam" id="PF03692">
    <property type="entry name" value="CxxCxxCC"/>
    <property type="match status" value="1"/>
</dbReference>
<evidence type="ECO:0008006" key="2">
    <source>
        <dbReference type="Google" id="ProtNLM"/>
    </source>
</evidence>
<organism evidence="1">
    <name type="scientific">Chlorobium phaeobacteroides (strain BS1)</name>
    <dbReference type="NCBI Taxonomy" id="331678"/>
    <lineage>
        <taxon>Bacteria</taxon>
        <taxon>Pseudomonadati</taxon>
        <taxon>Chlorobiota</taxon>
        <taxon>Chlorobiia</taxon>
        <taxon>Chlorobiales</taxon>
        <taxon>Chlorobiaceae</taxon>
        <taxon>Chlorobium/Pelodictyon group</taxon>
        <taxon>Chlorobium</taxon>
    </lineage>
</organism>
<dbReference type="PANTHER" id="PTHR35866">
    <property type="entry name" value="PUTATIVE-RELATED"/>
    <property type="match status" value="1"/>
</dbReference>
<name>B3ELG1_CHLPB</name>
<sequence>MDKILNKIGLNLDEETKLTNDSTFRFGCHKGLACYNKCCGDLDIFLTPYDVLRMKNSLGLSSAEFISEYTEPVIHNESKLPFLKLKLGESGSCRFVTDEGCFTYEDRPLACRYYPVGFGIYKNDAAVGSDFYFLIKEEHCKGFEQEREWTVAEWRKTQDIDVYDDKNKVWMDIILNKKMYSPDLEPDEKSLKMFFMGSYDLDAFRSFVFESRFLEIFDVDDEEQALLKNDEVELMQFAHKWLQYALFRKPTMNLRDA</sequence>
<evidence type="ECO:0000313" key="1">
    <source>
        <dbReference type="EMBL" id="ACE04749.1"/>
    </source>
</evidence>
<accession>B3ELG1</accession>
<protein>
    <recommendedName>
        <fullName evidence="2">YkgJ family cysteine cluster protein</fullName>
    </recommendedName>
</protein>
<dbReference type="PANTHER" id="PTHR35866:SF1">
    <property type="entry name" value="YKGJ FAMILY CYSTEINE CLUSTER PROTEIN"/>
    <property type="match status" value="1"/>
</dbReference>
<dbReference type="eggNOG" id="COG0727">
    <property type="taxonomic scope" value="Bacteria"/>
</dbReference>
<gene>
    <name evidence="1" type="ordered locus">Cphamn1_1831</name>
</gene>
<dbReference type="AlphaFoldDB" id="B3ELG1"/>
<reference evidence="1" key="1">
    <citation type="submission" date="2008-06" db="EMBL/GenBank/DDBJ databases">
        <title>Complete sequence of Chlorobium phaeobacteroides BS1.</title>
        <authorList>
            <consortium name="US DOE Joint Genome Institute"/>
            <person name="Lucas S."/>
            <person name="Copeland A."/>
            <person name="Lapidus A."/>
            <person name="Glavina del Rio T."/>
            <person name="Dalin E."/>
            <person name="Tice H."/>
            <person name="Bruce D."/>
            <person name="Goodwin L."/>
            <person name="Pitluck S."/>
            <person name="Schmutz J."/>
            <person name="Larimer F."/>
            <person name="Land M."/>
            <person name="Hauser L."/>
            <person name="Kyrpides N."/>
            <person name="Ovchinnikova G."/>
            <person name="Li T."/>
            <person name="Liu Z."/>
            <person name="Zhao F."/>
            <person name="Overmann J."/>
            <person name="Bryant D.A."/>
            <person name="Richardson P."/>
        </authorList>
    </citation>
    <scope>NUCLEOTIDE SEQUENCE [LARGE SCALE GENOMIC DNA]</scope>
    <source>
        <strain evidence="1">BS1</strain>
    </source>
</reference>
<dbReference type="InterPro" id="IPR005358">
    <property type="entry name" value="Puta_zinc/iron-chelating_dom"/>
</dbReference>
<dbReference type="STRING" id="331678.Cphamn1_1831"/>
<dbReference type="OrthoDB" id="9810361at2"/>
<dbReference type="HOGENOM" id="CLU_080178_0_0_10"/>
<dbReference type="EMBL" id="CP001101">
    <property type="protein sequence ID" value="ACE04749.1"/>
    <property type="molecule type" value="Genomic_DNA"/>
</dbReference>
<dbReference type="KEGG" id="cpb:Cphamn1_1831"/>